<dbReference type="InterPro" id="IPR001806">
    <property type="entry name" value="Small_GTPase"/>
</dbReference>
<accession>A0A5J4TUS1</accession>
<dbReference type="InterPro" id="IPR027417">
    <property type="entry name" value="P-loop_NTPase"/>
</dbReference>
<dbReference type="AlphaFoldDB" id="A0A5J4TUS1"/>
<sequence>MYYVRKKTPQTGNLYILKLMGSFYASLLGTKSDHRKLFGRGTNLVNKHEADELVKKLGFAKYIECSAMKKDNIKKAFDIFARQLLSGKKI</sequence>
<dbReference type="SUPFAM" id="SSF52540">
    <property type="entry name" value="P-loop containing nucleoside triphosphate hydrolases"/>
    <property type="match status" value="1"/>
</dbReference>
<evidence type="ECO:0000313" key="1">
    <source>
        <dbReference type="EMBL" id="KAA6361908.1"/>
    </source>
</evidence>
<dbReference type="EMBL" id="SNRW01024902">
    <property type="protein sequence ID" value="KAA6361908.1"/>
    <property type="molecule type" value="Genomic_DNA"/>
</dbReference>
<dbReference type="GO" id="GO:0003924">
    <property type="term" value="F:GTPase activity"/>
    <property type="evidence" value="ECO:0007669"/>
    <property type="project" value="InterPro"/>
</dbReference>
<dbReference type="Proteomes" id="UP000324800">
    <property type="component" value="Unassembled WGS sequence"/>
</dbReference>
<gene>
    <name evidence="1" type="ORF">EZS28_042565</name>
</gene>
<proteinExistence type="predicted"/>
<reference evidence="1 2" key="1">
    <citation type="submission" date="2019-03" db="EMBL/GenBank/DDBJ databases">
        <title>Single cell metagenomics reveals metabolic interactions within the superorganism composed of flagellate Streblomastix strix and complex community of Bacteroidetes bacteria on its surface.</title>
        <authorList>
            <person name="Treitli S.C."/>
            <person name="Kolisko M."/>
            <person name="Husnik F."/>
            <person name="Keeling P."/>
            <person name="Hampl V."/>
        </authorList>
    </citation>
    <scope>NUCLEOTIDE SEQUENCE [LARGE SCALE GENOMIC DNA]</scope>
    <source>
        <strain evidence="1">ST1C</strain>
    </source>
</reference>
<name>A0A5J4TUS1_9EUKA</name>
<dbReference type="Pfam" id="PF00071">
    <property type="entry name" value="Ras"/>
    <property type="match status" value="1"/>
</dbReference>
<organism evidence="1 2">
    <name type="scientific">Streblomastix strix</name>
    <dbReference type="NCBI Taxonomy" id="222440"/>
    <lineage>
        <taxon>Eukaryota</taxon>
        <taxon>Metamonada</taxon>
        <taxon>Preaxostyla</taxon>
        <taxon>Oxymonadida</taxon>
        <taxon>Streblomastigidae</taxon>
        <taxon>Streblomastix</taxon>
    </lineage>
</organism>
<protein>
    <submittedName>
        <fullName evidence="1">Uncharacterized protein</fullName>
    </submittedName>
</protein>
<dbReference type="GO" id="GO:0005525">
    <property type="term" value="F:GTP binding"/>
    <property type="evidence" value="ECO:0007669"/>
    <property type="project" value="InterPro"/>
</dbReference>
<comment type="caution">
    <text evidence="1">The sequence shown here is derived from an EMBL/GenBank/DDBJ whole genome shotgun (WGS) entry which is preliminary data.</text>
</comment>
<evidence type="ECO:0000313" key="2">
    <source>
        <dbReference type="Proteomes" id="UP000324800"/>
    </source>
</evidence>
<dbReference type="Gene3D" id="3.40.50.300">
    <property type="entry name" value="P-loop containing nucleotide triphosphate hydrolases"/>
    <property type="match status" value="1"/>
</dbReference>